<name>A0A518GTI2_9PLAN</name>
<proteinExistence type="predicted"/>
<keyword evidence="2" id="KW-0812">Transmembrane</keyword>
<feature type="transmembrane region" description="Helical" evidence="2">
    <location>
        <begin position="224"/>
        <end position="242"/>
    </location>
</feature>
<feature type="transmembrane region" description="Helical" evidence="2">
    <location>
        <begin position="262"/>
        <end position="295"/>
    </location>
</feature>
<feature type="transmembrane region" description="Helical" evidence="2">
    <location>
        <begin position="335"/>
        <end position="356"/>
    </location>
</feature>
<dbReference type="GO" id="GO:0006508">
    <property type="term" value="P:proteolysis"/>
    <property type="evidence" value="ECO:0007669"/>
    <property type="project" value="UniProtKB-KW"/>
</dbReference>
<dbReference type="GO" id="GO:0004175">
    <property type="term" value="F:endopeptidase activity"/>
    <property type="evidence" value="ECO:0007669"/>
    <property type="project" value="UniProtKB-ARBA"/>
</dbReference>
<feature type="transmembrane region" description="Helical" evidence="2">
    <location>
        <begin position="391"/>
        <end position="412"/>
    </location>
</feature>
<dbReference type="OrthoDB" id="9777755at2"/>
<keyword evidence="4" id="KW-0378">Hydrolase</keyword>
<protein>
    <submittedName>
        <fullName evidence="4">CAAX amino terminal protease self-immunity</fullName>
    </submittedName>
</protein>
<dbReference type="RefSeq" id="WP_145303541.1">
    <property type="nucleotide sequence ID" value="NZ_CP036299.1"/>
</dbReference>
<dbReference type="PANTHER" id="PTHR36435:SF1">
    <property type="entry name" value="CAAX AMINO TERMINAL PROTEASE FAMILY PROTEIN"/>
    <property type="match status" value="1"/>
</dbReference>
<dbReference type="InterPro" id="IPR003675">
    <property type="entry name" value="Rce1/LyrA-like_dom"/>
</dbReference>
<dbReference type="EMBL" id="CP036299">
    <property type="protein sequence ID" value="QDV31898.1"/>
    <property type="molecule type" value="Genomic_DNA"/>
</dbReference>
<feature type="transmembrane region" description="Helical" evidence="2">
    <location>
        <begin position="128"/>
        <end position="152"/>
    </location>
</feature>
<organism evidence="4 5">
    <name type="scientific">Planctopirus ephydatiae</name>
    <dbReference type="NCBI Taxonomy" id="2528019"/>
    <lineage>
        <taxon>Bacteria</taxon>
        <taxon>Pseudomonadati</taxon>
        <taxon>Planctomycetota</taxon>
        <taxon>Planctomycetia</taxon>
        <taxon>Planctomycetales</taxon>
        <taxon>Planctomycetaceae</taxon>
        <taxon>Planctopirus</taxon>
    </lineage>
</organism>
<dbReference type="GO" id="GO:0080120">
    <property type="term" value="P:CAAX-box protein maturation"/>
    <property type="evidence" value="ECO:0007669"/>
    <property type="project" value="UniProtKB-ARBA"/>
</dbReference>
<accession>A0A518GTI2</accession>
<evidence type="ECO:0000259" key="3">
    <source>
        <dbReference type="Pfam" id="PF02517"/>
    </source>
</evidence>
<dbReference type="KEGG" id="peh:Spb1_38450"/>
<keyword evidence="5" id="KW-1185">Reference proteome</keyword>
<evidence type="ECO:0000313" key="5">
    <source>
        <dbReference type="Proteomes" id="UP000315349"/>
    </source>
</evidence>
<gene>
    <name evidence="4" type="ORF">Spb1_38450</name>
</gene>
<dbReference type="Proteomes" id="UP000315349">
    <property type="component" value="Chromosome"/>
</dbReference>
<evidence type="ECO:0000256" key="2">
    <source>
        <dbReference type="SAM" id="Phobius"/>
    </source>
</evidence>
<feature type="domain" description="CAAX prenyl protease 2/Lysostaphin resistance protein A-like" evidence="3">
    <location>
        <begin position="228"/>
        <end position="314"/>
    </location>
</feature>
<evidence type="ECO:0000313" key="4">
    <source>
        <dbReference type="EMBL" id="QDV31898.1"/>
    </source>
</evidence>
<feature type="transmembrane region" description="Helical" evidence="2">
    <location>
        <begin position="172"/>
        <end position="193"/>
    </location>
</feature>
<reference evidence="4 5" key="1">
    <citation type="submission" date="2019-02" db="EMBL/GenBank/DDBJ databases">
        <title>Deep-cultivation of Planctomycetes and their phenomic and genomic characterization uncovers novel biology.</title>
        <authorList>
            <person name="Wiegand S."/>
            <person name="Jogler M."/>
            <person name="Boedeker C."/>
            <person name="Pinto D."/>
            <person name="Vollmers J."/>
            <person name="Rivas-Marin E."/>
            <person name="Kohn T."/>
            <person name="Peeters S.H."/>
            <person name="Heuer A."/>
            <person name="Rast P."/>
            <person name="Oberbeckmann S."/>
            <person name="Bunk B."/>
            <person name="Jeske O."/>
            <person name="Meyerdierks A."/>
            <person name="Storesund J.E."/>
            <person name="Kallscheuer N."/>
            <person name="Luecker S."/>
            <person name="Lage O.M."/>
            <person name="Pohl T."/>
            <person name="Merkel B.J."/>
            <person name="Hornburger P."/>
            <person name="Mueller R.-W."/>
            <person name="Bruemmer F."/>
            <person name="Labrenz M."/>
            <person name="Spormann A.M."/>
            <person name="Op den Camp H."/>
            <person name="Overmann J."/>
            <person name="Amann R."/>
            <person name="Jetten M.S.M."/>
            <person name="Mascher T."/>
            <person name="Medema M.H."/>
            <person name="Devos D.P."/>
            <person name="Kaster A.-K."/>
            <person name="Ovreas L."/>
            <person name="Rohde M."/>
            <person name="Galperin M.Y."/>
            <person name="Jogler C."/>
        </authorList>
    </citation>
    <scope>NUCLEOTIDE SEQUENCE [LARGE SCALE GENOMIC DNA]</scope>
    <source>
        <strain evidence="4 5">Spb1</strain>
    </source>
</reference>
<sequence length="435" mass="47678">MSDDLEPASSQFAQPVPGDMGTPAIHPVQPPLSLTDFLDEESAPPLVKDVLVSNDESLPAFVRARQSLGPGLGEAVGWTAGVFGSHLLLSIGLLFIISIVSAVYLVSAEGIKDPKELERRLAMDSMGSLGHTILVCGEQWLMVGLTIVAIWLRMGKQTTRQLNLDLPHPYQLLIVTCLVLPLGGIADLSYRLASIPWDFLKNQSDLFAQLDQVNMVEQMQKMTASIPLPLLILAISVSPAISEELVFRGLLVRGLLARWGVLWTMLISSFLFALIHFHPLHVMAVFPIGMALFWIYYTTRNFWLPMWLHLLNNLCSILVMRWQGSLEEVLENADTMQLVVQSGIALLGTSIALWLLHKNRTRYVNAAGDEWNPPAAPMSSPPVQLGFQRQVNVVGIPVFVIGAALTALLLFAQVSSMIEPLDETKAGISDPALAP</sequence>
<dbReference type="Pfam" id="PF02517">
    <property type="entry name" value="Rce1-like"/>
    <property type="match status" value="1"/>
</dbReference>
<keyword evidence="2" id="KW-1133">Transmembrane helix</keyword>
<feature type="transmembrane region" description="Helical" evidence="2">
    <location>
        <begin position="87"/>
        <end position="107"/>
    </location>
</feature>
<keyword evidence="4" id="KW-0645">Protease</keyword>
<feature type="region of interest" description="Disordered" evidence="1">
    <location>
        <begin position="1"/>
        <end position="25"/>
    </location>
</feature>
<keyword evidence="2" id="KW-0472">Membrane</keyword>
<evidence type="ECO:0000256" key="1">
    <source>
        <dbReference type="SAM" id="MobiDB-lite"/>
    </source>
</evidence>
<dbReference type="AlphaFoldDB" id="A0A518GTI2"/>
<dbReference type="InterPro" id="IPR052710">
    <property type="entry name" value="CAAX_protease"/>
</dbReference>
<dbReference type="PANTHER" id="PTHR36435">
    <property type="entry name" value="SLR1288 PROTEIN"/>
    <property type="match status" value="1"/>
</dbReference>